<reference evidence="2 3" key="1">
    <citation type="submission" date="2018-08" db="EMBL/GenBank/DDBJ databases">
        <title>A genome reference for cultivated species of the human gut microbiota.</title>
        <authorList>
            <person name="Zou Y."/>
            <person name="Xue W."/>
            <person name="Luo G."/>
        </authorList>
    </citation>
    <scope>NUCLEOTIDE SEQUENCE [LARGE SCALE GENOMIC DNA]</scope>
    <source>
        <strain evidence="2 3">AM23-22</strain>
    </source>
</reference>
<sequence>MKNKKHIDKTEHKNNENRIEHLEKNKEIRHKLIKNEILIVCIIIALLVATVAWLVSNKNAQAKSTELTAVGVPFYLATKESDDGAEDDILHNKLNVMKGTKTESYNGENYFIVENGIISMQIDSDNNMNNQQSNANGLKPGASGKITFYVIPKKRGCKEFSLSIKLIPYKTTDNKTDTSPLQSNVELILNEIKNGSVATNSNRVLYTTTNATNFNIENKISTYKRQMDNKTFDSDFRVLLVNGTSDSITKDITDYLNLITNGGYSSAVENESVDVVSQNYKFENGKFIINNDAKKYSLRISKGSKSISYYMGNDYDNGKDQFTLLTVTFKSGNHSYAVYVPMVVRRIVQIDFSATLSEESIFTSSAYDNLQSHVLVDYDSYMTGYLTWAYDQSQGERVVFDWQSYMEAGADLTKGFGKTVQFEFLKQTEYLPPGTKLTLIDTMNEDKMYSYDIAAEDIKKDGNFSIALSNFTDENNKSYKEKAISVLYGADATIDSNGKFVKAQEGENATVITTDGEKYRLKSGEEDESKDTYSITLKNQGKAVDENFYLIINVPKKIADEAKIEGINGAVKTTVNTEAAQCSVLQVHRYDNHKTDNGLSTESTFSILSAYTQELVDESSDGVKKLKISSDAAFTDTDRKVTINLLDKISFNSNQAYGDDDKLYQEFLITPYSGGVMESFLDDATSVNVSFRVYSQNSAGEKTYYSYDNANNKLIQSNSSAISCSYNVQTTQDRLKLVMGTENSEDAAIDLSEIRKAIVSETGSKICIEAEITMTLSDTSISKLVPSSKLVSGKPETFMNFQFVSRLSKSKTIFNESSWRANCDGTGKYYRDDTGYVDMSFSGDDKQQLGINLNNLPYSGPQTIEGTVAIDFRQMDGWESIIKNAKEIQFSFELKQKKDTKEYTELNQPSSYIAGLEVGELNSSTEEYNYSSIYENWSWIQKNNSGFNNMQEGIFRLPVKWKVKVDSEDGTFYYANYRLVVNVSLIDQNDNKIKFFVADNDKNIRQTDVLTDFVTYTVARIVVE</sequence>
<comment type="caution">
    <text evidence="2">The sequence shown here is derived from an EMBL/GenBank/DDBJ whole genome shotgun (WGS) entry which is preliminary data.</text>
</comment>
<keyword evidence="1" id="KW-1133">Transmembrane helix</keyword>
<keyword evidence="1" id="KW-0812">Transmembrane</keyword>
<evidence type="ECO:0000256" key="1">
    <source>
        <dbReference type="SAM" id="Phobius"/>
    </source>
</evidence>
<evidence type="ECO:0000313" key="3">
    <source>
        <dbReference type="Proteomes" id="UP000286186"/>
    </source>
</evidence>
<dbReference type="AlphaFoldDB" id="A0A414RCD0"/>
<organism evidence="2 3">
    <name type="scientific">Eubacterium ventriosum</name>
    <dbReference type="NCBI Taxonomy" id="39496"/>
    <lineage>
        <taxon>Bacteria</taxon>
        <taxon>Bacillati</taxon>
        <taxon>Bacillota</taxon>
        <taxon>Clostridia</taxon>
        <taxon>Eubacteriales</taxon>
        <taxon>Eubacteriaceae</taxon>
        <taxon>Eubacterium</taxon>
    </lineage>
</organism>
<keyword evidence="1" id="KW-0472">Membrane</keyword>
<dbReference type="RefSeq" id="WP_118231100.1">
    <property type="nucleotide sequence ID" value="NZ_CATWJF010000007.1"/>
</dbReference>
<name>A0A414RCD0_9FIRM</name>
<proteinExistence type="predicted"/>
<dbReference type="EMBL" id="QRHR01000001">
    <property type="protein sequence ID" value="RHF90697.1"/>
    <property type="molecule type" value="Genomic_DNA"/>
</dbReference>
<gene>
    <name evidence="2" type="ORF">DW652_00330</name>
</gene>
<accession>A0A414RCD0</accession>
<evidence type="ECO:0000313" key="2">
    <source>
        <dbReference type="EMBL" id="RHF90697.1"/>
    </source>
</evidence>
<dbReference type="Proteomes" id="UP000286186">
    <property type="component" value="Unassembled WGS sequence"/>
</dbReference>
<protein>
    <submittedName>
        <fullName evidence="2">Uncharacterized protein</fullName>
    </submittedName>
</protein>
<feature type="transmembrane region" description="Helical" evidence="1">
    <location>
        <begin position="37"/>
        <end position="55"/>
    </location>
</feature>